<proteinExistence type="predicted"/>
<dbReference type="EMBL" id="ML977312">
    <property type="protein sequence ID" value="KAF2121340.1"/>
    <property type="molecule type" value="Genomic_DNA"/>
</dbReference>
<feature type="compositionally biased region" description="Basic and acidic residues" evidence="1">
    <location>
        <begin position="246"/>
        <end position="256"/>
    </location>
</feature>
<feature type="region of interest" description="Disordered" evidence="1">
    <location>
        <begin position="246"/>
        <end position="278"/>
    </location>
</feature>
<evidence type="ECO:0000313" key="2">
    <source>
        <dbReference type="EMBL" id="KAF2121340.1"/>
    </source>
</evidence>
<dbReference type="AlphaFoldDB" id="A0A6A5ZNR8"/>
<keyword evidence="3" id="KW-1185">Reference proteome</keyword>
<accession>A0A6A5ZNR8</accession>
<name>A0A6A5ZNR8_9PLEO</name>
<feature type="compositionally biased region" description="Basic and acidic residues" evidence="1">
    <location>
        <begin position="266"/>
        <end position="278"/>
    </location>
</feature>
<gene>
    <name evidence="2" type="ORF">BDV96DRAFT_627694</name>
</gene>
<evidence type="ECO:0000313" key="3">
    <source>
        <dbReference type="Proteomes" id="UP000799770"/>
    </source>
</evidence>
<dbReference type="Proteomes" id="UP000799770">
    <property type="component" value="Unassembled WGS sequence"/>
</dbReference>
<reference evidence="2" key="1">
    <citation type="journal article" date="2020" name="Stud. Mycol.">
        <title>101 Dothideomycetes genomes: a test case for predicting lifestyles and emergence of pathogens.</title>
        <authorList>
            <person name="Haridas S."/>
            <person name="Albert R."/>
            <person name="Binder M."/>
            <person name="Bloem J."/>
            <person name="Labutti K."/>
            <person name="Salamov A."/>
            <person name="Andreopoulos B."/>
            <person name="Baker S."/>
            <person name="Barry K."/>
            <person name="Bills G."/>
            <person name="Bluhm B."/>
            <person name="Cannon C."/>
            <person name="Castanera R."/>
            <person name="Culley D."/>
            <person name="Daum C."/>
            <person name="Ezra D."/>
            <person name="Gonzalez J."/>
            <person name="Henrissat B."/>
            <person name="Kuo A."/>
            <person name="Liang C."/>
            <person name="Lipzen A."/>
            <person name="Lutzoni F."/>
            <person name="Magnuson J."/>
            <person name="Mondo S."/>
            <person name="Nolan M."/>
            <person name="Ohm R."/>
            <person name="Pangilinan J."/>
            <person name="Park H.-J."/>
            <person name="Ramirez L."/>
            <person name="Alfaro M."/>
            <person name="Sun H."/>
            <person name="Tritt A."/>
            <person name="Yoshinaga Y."/>
            <person name="Zwiers L.-H."/>
            <person name="Turgeon B."/>
            <person name="Goodwin S."/>
            <person name="Spatafora J."/>
            <person name="Crous P."/>
            <person name="Grigoriev I."/>
        </authorList>
    </citation>
    <scope>NUCLEOTIDE SEQUENCE</scope>
    <source>
        <strain evidence="2">CBS 627.86</strain>
    </source>
</reference>
<evidence type="ECO:0000256" key="1">
    <source>
        <dbReference type="SAM" id="MobiDB-lite"/>
    </source>
</evidence>
<organism evidence="2 3">
    <name type="scientific">Lophiotrema nucula</name>
    <dbReference type="NCBI Taxonomy" id="690887"/>
    <lineage>
        <taxon>Eukaryota</taxon>
        <taxon>Fungi</taxon>
        <taxon>Dikarya</taxon>
        <taxon>Ascomycota</taxon>
        <taxon>Pezizomycotina</taxon>
        <taxon>Dothideomycetes</taxon>
        <taxon>Pleosporomycetidae</taxon>
        <taxon>Pleosporales</taxon>
        <taxon>Lophiotremataceae</taxon>
        <taxon>Lophiotrema</taxon>
    </lineage>
</organism>
<protein>
    <submittedName>
        <fullName evidence="2">Uncharacterized protein</fullName>
    </submittedName>
</protein>
<sequence length="278" mass="31814">MLIDPALLTLTLPSLAVDSIIPNLRHLKLTVVPASDPTALMNQLQHATIESLEVNLHFQYGKEQMYRWWNYGRYKGLSVRHKLPWLQTLNLTNGWFEASELVGYLRMHATTLSDLTLEDCSVVTGGRDLPLDPNTWGTWLPVIVGLQALPNLTCLVLHYLEADPLPVGDQSKHQHLDERLSTLSEWSGRIDIEVGLRYLALTQQTVKWPGGWNLLNLRYANFKVSPLAMGWTEKEIPYIYEQQRASEEGEEDRLLENDSVEFPIPEESKRAEWTGDRE</sequence>